<feature type="domain" description="GST C-terminal" evidence="1">
    <location>
        <begin position="100"/>
        <end position="239"/>
    </location>
</feature>
<evidence type="ECO:0000313" key="2">
    <source>
        <dbReference type="EMBL" id="PSS22706.1"/>
    </source>
</evidence>
<dbReference type="InterPro" id="IPR010987">
    <property type="entry name" value="Glutathione-S-Trfase_C-like"/>
</dbReference>
<dbReference type="AlphaFoldDB" id="A0A2T3B745"/>
<proteinExistence type="predicted"/>
<dbReference type="GeneID" id="36570462"/>
<dbReference type="GO" id="GO:0006749">
    <property type="term" value="P:glutathione metabolic process"/>
    <property type="evidence" value="ECO:0007669"/>
    <property type="project" value="TreeGrafter"/>
</dbReference>
<dbReference type="GO" id="GO:0016034">
    <property type="term" value="F:maleylacetoacetate isomerase activity"/>
    <property type="evidence" value="ECO:0007669"/>
    <property type="project" value="TreeGrafter"/>
</dbReference>
<dbReference type="SUPFAM" id="SSF52833">
    <property type="entry name" value="Thioredoxin-like"/>
    <property type="match status" value="1"/>
</dbReference>
<dbReference type="Gene3D" id="1.20.1050.10">
    <property type="match status" value="1"/>
</dbReference>
<dbReference type="STRING" id="857342.A0A2T3B745"/>
<dbReference type="SUPFAM" id="SSF47616">
    <property type="entry name" value="GST C-terminal domain-like"/>
    <property type="match status" value="1"/>
</dbReference>
<dbReference type="EMBL" id="KZ679008">
    <property type="protein sequence ID" value="PSS22706.1"/>
    <property type="molecule type" value="Genomic_DNA"/>
</dbReference>
<dbReference type="PANTHER" id="PTHR42673:SF22">
    <property type="entry name" value="GST N-TERMINAL DOMAIN-CONTAINING PROTEIN"/>
    <property type="match status" value="1"/>
</dbReference>
<evidence type="ECO:0000313" key="3">
    <source>
        <dbReference type="Proteomes" id="UP000241818"/>
    </source>
</evidence>
<evidence type="ECO:0000259" key="1">
    <source>
        <dbReference type="PROSITE" id="PS50405"/>
    </source>
</evidence>
<dbReference type="OrthoDB" id="249703at2759"/>
<organism evidence="2 3">
    <name type="scientific">Amorphotheca resinae ATCC 22711</name>
    <dbReference type="NCBI Taxonomy" id="857342"/>
    <lineage>
        <taxon>Eukaryota</taxon>
        <taxon>Fungi</taxon>
        <taxon>Dikarya</taxon>
        <taxon>Ascomycota</taxon>
        <taxon>Pezizomycotina</taxon>
        <taxon>Leotiomycetes</taxon>
        <taxon>Helotiales</taxon>
        <taxon>Amorphothecaceae</taxon>
        <taxon>Amorphotheca</taxon>
    </lineage>
</organism>
<dbReference type="Pfam" id="PF13409">
    <property type="entry name" value="GST_N_2"/>
    <property type="match status" value="1"/>
</dbReference>
<accession>A0A2T3B745</accession>
<dbReference type="InterPro" id="IPR036282">
    <property type="entry name" value="Glutathione-S-Trfase_C_sf"/>
</dbReference>
<dbReference type="InterPro" id="IPR036249">
    <property type="entry name" value="Thioredoxin-like_sf"/>
</dbReference>
<gene>
    <name evidence="2" type="ORF">M430DRAFT_134896</name>
</gene>
<dbReference type="CDD" id="cd03194">
    <property type="entry name" value="GST_C_3"/>
    <property type="match status" value="1"/>
</dbReference>
<keyword evidence="3" id="KW-1185">Reference proteome</keyword>
<dbReference type="Gene3D" id="3.40.30.10">
    <property type="entry name" value="Glutaredoxin"/>
    <property type="match status" value="1"/>
</dbReference>
<dbReference type="Pfam" id="PF13410">
    <property type="entry name" value="GST_C_2"/>
    <property type="match status" value="1"/>
</dbReference>
<dbReference type="InParanoid" id="A0A2T3B745"/>
<dbReference type="PANTHER" id="PTHR42673">
    <property type="entry name" value="MALEYLACETOACETATE ISOMERASE"/>
    <property type="match status" value="1"/>
</dbReference>
<dbReference type="GO" id="GO:0004364">
    <property type="term" value="F:glutathione transferase activity"/>
    <property type="evidence" value="ECO:0007669"/>
    <property type="project" value="TreeGrafter"/>
</dbReference>
<dbReference type="RefSeq" id="XP_024722752.1">
    <property type="nucleotide sequence ID" value="XM_024862381.1"/>
</dbReference>
<protein>
    <recommendedName>
        <fullName evidence="1">GST C-terminal domain-containing protein</fullName>
    </recommendedName>
</protein>
<name>A0A2T3B745_AMORE</name>
<dbReference type="GO" id="GO:0006559">
    <property type="term" value="P:L-phenylalanine catabolic process"/>
    <property type="evidence" value="ECO:0007669"/>
    <property type="project" value="TreeGrafter"/>
</dbReference>
<sequence length="266" mass="30974">MEERNPITFPLEGEAKYHLIGTHTRYSSWTSRVALVLEYFQLPHKTTFIKLADVKKHSKSGLVPLLVPVSPKIDIQINESLSICEFLAESHPELPLWPKDRELRALARSAVSEMHSGFQEIRNTYHTNFIAKYTGKIPITEQGRKEIDRILFLWDQSRAKTAQKLKELGDQDEGFLFGKFGIADAFFWPVLWRFRSYNLPLATASPEVLAWMKKMWSDPTIKMLIKDYFKQAEDPETSVDKYDDIFKGNPDICYGRFEENWEFMTA</sequence>
<dbReference type="PROSITE" id="PS50405">
    <property type="entry name" value="GST_CTER"/>
    <property type="match status" value="1"/>
</dbReference>
<dbReference type="InterPro" id="IPR004045">
    <property type="entry name" value="Glutathione_S-Trfase_N"/>
</dbReference>
<reference evidence="2 3" key="1">
    <citation type="journal article" date="2018" name="New Phytol.">
        <title>Comparative genomics and transcriptomics depict ericoid mycorrhizal fungi as versatile saprotrophs and plant mutualists.</title>
        <authorList>
            <person name="Martino E."/>
            <person name="Morin E."/>
            <person name="Grelet G.A."/>
            <person name="Kuo A."/>
            <person name="Kohler A."/>
            <person name="Daghino S."/>
            <person name="Barry K.W."/>
            <person name="Cichocki N."/>
            <person name="Clum A."/>
            <person name="Dockter R.B."/>
            <person name="Hainaut M."/>
            <person name="Kuo R.C."/>
            <person name="LaButti K."/>
            <person name="Lindahl B.D."/>
            <person name="Lindquist E.A."/>
            <person name="Lipzen A."/>
            <person name="Khouja H.R."/>
            <person name="Magnuson J."/>
            <person name="Murat C."/>
            <person name="Ohm R.A."/>
            <person name="Singer S.W."/>
            <person name="Spatafora J.W."/>
            <person name="Wang M."/>
            <person name="Veneault-Fourrey C."/>
            <person name="Henrissat B."/>
            <person name="Grigoriev I.V."/>
            <person name="Martin F.M."/>
            <person name="Perotto S."/>
        </authorList>
    </citation>
    <scope>NUCLEOTIDE SEQUENCE [LARGE SCALE GENOMIC DNA]</scope>
    <source>
        <strain evidence="2 3">ATCC 22711</strain>
    </source>
</reference>
<dbReference type="Proteomes" id="UP000241818">
    <property type="component" value="Unassembled WGS sequence"/>
</dbReference>